<dbReference type="RefSeq" id="WP_213098008.1">
    <property type="nucleotide sequence ID" value="NZ_JAGYPH010000002.1"/>
</dbReference>
<keyword evidence="3" id="KW-0309">Germination</keyword>
<evidence type="ECO:0000313" key="10">
    <source>
        <dbReference type="EMBL" id="MBS4222955.1"/>
    </source>
</evidence>
<dbReference type="PROSITE" id="PS51257">
    <property type="entry name" value="PROKAR_LIPOPROTEIN"/>
    <property type="match status" value="1"/>
</dbReference>
<gene>
    <name evidence="10" type="ORF">KHA91_09400</name>
</gene>
<dbReference type="InterPro" id="IPR008844">
    <property type="entry name" value="Spore_GerAC-like"/>
</dbReference>
<evidence type="ECO:0000256" key="6">
    <source>
        <dbReference type="ARBA" id="ARBA00023139"/>
    </source>
</evidence>
<dbReference type="InterPro" id="IPR046953">
    <property type="entry name" value="Spore_GerAC-like_C"/>
</dbReference>
<dbReference type="EMBL" id="JAGYPN010000002">
    <property type="protein sequence ID" value="MBS4222955.1"/>
    <property type="molecule type" value="Genomic_DNA"/>
</dbReference>
<dbReference type="Proteomes" id="UP000676456">
    <property type="component" value="Unassembled WGS sequence"/>
</dbReference>
<dbReference type="InterPro" id="IPR038501">
    <property type="entry name" value="Spore_GerAC_C_sf"/>
</dbReference>
<keyword evidence="7" id="KW-0449">Lipoprotein</keyword>
<dbReference type="PANTHER" id="PTHR35789:SF1">
    <property type="entry name" value="SPORE GERMINATION PROTEIN B3"/>
    <property type="match status" value="1"/>
</dbReference>
<comment type="subcellular location">
    <subcellularLocation>
        <location evidence="1">Membrane</location>
        <topology evidence="1">Lipid-anchor</topology>
    </subcellularLocation>
</comment>
<dbReference type="Pfam" id="PF25198">
    <property type="entry name" value="Spore_GerAC_N"/>
    <property type="match status" value="1"/>
</dbReference>
<evidence type="ECO:0000256" key="3">
    <source>
        <dbReference type="ARBA" id="ARBA00022544"/>
    </source>
</evidence>
<comment type="caution">
    <text evidence="10">The sequence shown here is derived from an EMBL/GenBank/DDBJ whole genome shotgun (WGS) entry which is preliminary data.</text>
</comment>
<evidence type="ECO:0000256" key="1">
    <source>
        <dbReference type="ARBA" id="ARBA00004635"/>
    </source>
</evidence>
<feature type="domain" description="Spore germination protein N-terminal" evidence="9">
    <location>
        <begin position="22"/>
        <end position="184"/>
    </location>
</feature>
<keyword evidence="11" id="KW-1185">Reference proteome</keyword>
<dbReference type="Pfam" id="PF05504">
    <property type="entry name" value="Spore_GerAC"/>
    <property type="match status" value="1"/>
</dbReference>
<evidence type="ECO:0000256" key="7">
    <source>
        <dbReference type="ARBA" id="ARBA00023288"/>
    </source>
</evidence>
<accession>A0A942UK76</accession>
<evidence type="ECO:0000256" key="2">
    <source>
        <dbReference type="ARBA" id="ARBA00007886"/>
    </source>
</evidence>
<dbReference type="PANTHER" id="PTHR35789">
    <property type="entry name" value="SPORE GERMINATION PROTEIN B3"/>
    <property type="match status" value="1"/>
</dbReference>
<keyword evidence="4" id="KW-0732">Signal</keyword>
<reference evidence="10 11" key="1">
    <citation type="submission" date="2021-05" db="EMBL/GenBank/DDBJ databases">
        <title>Novel Bacillus species.</title>
        <authorList>
            <person name="Liu G."/>
        </authorList>
    </citation>
    <scope>NUCLEOTIDE SEQUENCE [LARGE SCALE GENOMIC DNA]</scope>
    <source>
        <strain evidence="10 11">FJAT-49682</strain>
    </source>
</reference>
<keyword evidence="6" id="KW-0564">Palmitate</keyword>
<protein>
    <submittedName>
        <fullName evidence="10">Ger(X)C family spore germination protein</fullName>
    </submittedName>
</protein>
<dbReference type="AlphaFoldDB" id="A0A942UK76"/>
<evidence type="ECO:0000256" key="5">
    <source>
        <dbReference type="ARBA" id="ARBA00023136"/>
    </source>
</evidence>
<name>A0A942UK76_9BACI</name>
<evidence type="ECO:0000313" key="11">
    <source>
        <dbReference type="Proteomes" id="UP000676456"/>
    </source>
</evidence>
<dbReference type="GO" id="GO:0016020">
    <property type="term" value="C:membrane"/>
    <property type="evidence" value="ECO:0007669"/>
    <property type="project" value="UniProtKB-SubCell"/>
</dbReference>
<evidence type="ECO:0000256" key="4">
    <source>
        <dbReference type="ARBA" id="ARBA00022729"/>
    </source>
</evidence>
<proteinExistence type="inferred from homology"/>
<organism evidence="10 11">
    <name type="scientific">Lederbergia citrea</name>
    <dbReference type="NCBI Taxonomy" id="2833581"/>
    <lineage>
        <taxon>Bacteria</taxon>
        <taxon>Bacillati</taxon>
        <taxon>Bacillota</taxon>
        <taxon>Bacilli</taxon>
        <taxon>Bacillales</taxon>
        <taxon>Bacillaceae</taxon>
        <taxon>Lederbergia</taxon>
    </lineage>
</organism>
<comment type="similarity">
    <text evidence="2">Belongs to the GerABKC lipoprotein family.</text>
</comment>
<feature type="domain" description="Spore germination GerAC-like C-terminal" evidence="8">
    <location>
        <begin position="195"/>
        <end position="349"/>
    </location>
</feature>
<dbReference type="Gene3D" id="3.30.300.210">
    <property type="entry name" value="Nutrient germinant receptor protein C, domain 3"/>
    <property type="match status" value="1"/>
</dbReference>
<sequence length="352" mass="40724">MKNKYIMYLLLLPFLFGCVHTKIIDELDLVTIVGIDFIDDKMQITAIYHYYTPDKKVENKRLEMTLNKDEDISDHLDREANRPVMLGDIDVIVIGKTVAGKGMYPVIDTLQRRADMGARLYIVLTEEPVRELLSGNYENKGNGQYISKLIEHNVDYRDIPKTNLHLFASDFFQKGKGAYLPILRKKGEDKLQIIGLGIFDDKKLVHSIPADQMFYFKLLVDQHNKSSINVKIGKNSAIVHDVKTKTSISTDYDTLTVHIDYKLRGVVERYTGKRVDPKTIEKIKKGFEKKVEAECLQLLKDFQERKIDPVGIQRKFMQQNRDFDDKKWKDQYANVTFKIHSKVIITESGTVE</sequence>
<dbReference type="GO" id="GO:0009847">
    <property type="term" value="P:spore germination"/>
    <property type="evidence" value="ECO:0007669"/>
    <property type="project" value="InterPro"/>
</dbReference>
<evidence type="ECO:0000259" key="8">
    <source>
        <dbReference type="Pfam" id="PF05504"/>
    </source>
</evidence>
<dbReference type="InterPro" id="IPR057336">
    <property type="entry name" value="GerAC_N"/>
</dbReference>
<dbReference type="NCBIfam" id="TIGR02887">
    <property type="entry name" value="spore_ger_x_C"/>
    <property type="match status" value="1"/>
</dbReference>
<evidence type="ECO:0000259" key="9">
    <source>
        <dbReference type="Pfam" id="PF25198"/>
    </source>
</evidence>
<keyword evidence="5" id="KW-0472">Membrane</keyword>